<evidence type="ECO:0000256" key="2">
    <source>
        <dbReference type="PROSITE-ProRule" id="PRU00169"/>
    </source>
</evidence>
<evidence type="ECO:0000259" key="3">
    <source>
        <dbReference type="PROSITE" id="PS50110"/>
    </source>
</evidence>
<dbReference type="PROSITE" id="PS50930">
    <property type="entry name" value="HTH_LYTTR"/>
    <property type="match status" value="1"/>
</dbReference>
<dbReference type="SMART" id="SM00850">
    <property type="entry name" value="LytTR"/>
    <property type="match status" value="1"/>
</dbReference>
<keyword evidence="6" id="KW-1185">Reference proteome</keyword>
<evidence type="ECO:0000313" key="5">
    <source>
        <dbReference type="EMBL" id="MFL9841940.1"/>
    </source>
</evidence>
<evidence type="ECO:0000313" key="6">
    <source>
        <dbReference type="Proteomes" id="UP001629244"/>
    </source>
</evidence>
<dbReference type="Pfam" id="PF04397">
    <property type="entry name" value="LytTR"/>
    <property type="match status" value="1"/>
</dbReference>
<dbReference type="EMBL" id="JBELQC010000002">
    <property type="protein sequence ID" value="MFL9841940.1"/>
    <property type="molecule type" value="Genomic_DNA"/>
</dbReference>
<accession>A0ABW8YRR3</accession>
<proteinExistence type="predicted"/>
<feature type="domain" description="HTH LytTR-type" evidence="4">
    <location>
        <begin position="155"/>
        <end position="259"/>
    </location>
</feature>
<keyword evidence="1" id="KW-0238">DNA-binding</keyword>
<dbReference type="CDD" id="cd17532">
    <property type="entry name" value="REC_LytTR_AlgR-like"/>
    <property type="match status" value="1"/>
</dbReference>
<dbReference type="PANTHER" id="PTHR48111:SF69">
    <property type="entry name" value="RESPONSE REGULATOR RECEIVER"/>
    <property type="match status" value="1"/>
</dbReference>
<organism evidence="5 6">
    <name type="scientific">Sphingomonas plantiphila</name>
    <dbReference type="NCBI Taxonomy" id="3163295"/>
    <lineage>
        <taxon>Bacteria</taxon>
        <taxon>Pseudomonadati</taxon>
        <taxon>Pseudomonadota</taxon>
        <taxon>Alphaproteobacteria</taxon>
        <taxon>Sphingomonadales</taxon>
        <taxon>Sphingomonadaceae</taxon>
        <taxon>Sphingomonas</taxon>
    </lineage>
</organism>
<feature type="modified residue" description="4-aspartylphosphate" evidence="2">
    <location>
        <position position="53"/>
    </location>
</feature>
<dbReference type="Pfam" id="PF00072">
    <property type="entry name" value="Response_reg"/>
    <property type="match status" value="1"/>
</dbReference>
<gene>
    <name evidence="5" type="ORF">ABS767_13275</name>
</gene>
<dbReference type="PROSITE" id="PS50110">
    <property type="entry name" value="RESPONSE_REGULATORY"/>
    <property type="match status" value="1"/>
</dbReference>
<dbReference type="PANTHER" id="PTHR48111">
    <property type="entry name" value="REGULATOR OF RPOS"/>
    <property type="match status" value="1"/>
</dbReference>
<keyword evidence="2" id="KW-0597">Phosphoprotein</keyword>
<evidence type="ECO:0000259" key="4">
    <source>
        <dbReference type="PROSITE" id="PS50930"/>
    </source>
</evidence>
<dbReference type="InterPro" id="IPR039420">
    <property type="entry name" value="WalR-like"/>
</dbReference>
<dbReference type="RefSeq" id="WP_408079124.1">
    <property type="nucleotide sequence ID" value="NZ_JBELQC010000002.1"/>
</dbReference>
<dbReference type="Proteomes" id="UP001629244">
    <property type="component" value="Unassembled WGS sequence"/>
</dbReference>
<feature type="domain" description="Response regulatory" evidence="3">
    <location>
        <begin position="2"/>
        <end position="116"/>
    </location>
</feature>
<name>A0ABW8YRR3_9SPHN</name>
<dbReference type="Gene3D" id="2.40.50.1020">
    <property type="entry name" value="LytTr DNA-binding domain"/>
    <property type="match status" value="1"/>
</dbReference>
<sequence>MRILLVDDEPLALERLSFALRAIPDVEIVGTASDGVQAREKITSLKPDLAILDIQMPGLSGIDLAKALAGTPRPPEIMFVTAFNQFALDAFNVEAVDYLLKPVSFDRLRIAIERVRRRLSMLAAGGRVTDLKLVTRDLRDDVEPPLPRGTYDSGIWVPGRQGSVRVPIDTIDRIEAARDYVLLNTPYKSYIMRAKMNEIEQRIDPSVIVRVHRSHMVRIGAVTEVERPGKGLLRLLLADGTRLQVGPNYQGQVVKSLGL</sequence>
<reference evidence="5 6" key="1">
    <citation type="submission" date="2024-06" db="EMBL/GenBank/DDBJ databases">
        <authorList>
            <person name="Kaempfer P."/>
            <person name="Viver T."/>
        </authorList>
    </citation>
    <scope>NUCLEOTIDE SEQUENCE [LARGE SCALE GENOMIC DNA]</scope>
    <source>
        <strain evidence="5 6">ST-64</strain>
    </source>
</reference>
<dbReference type="SMART" id="SM00448">
    <property type="entry name" value="REC"/>
    <property type="match status" value="1"/>
</dbReference>
<evidence type="ECO:0000256" key="1">
    <source>
        <dbReference type="ARBA" id="ARBA00023125"/>
    </source>
</evidence>
<dbReference type="InterPro" id="IPR001789">
    <property type="entry name" value="Sig_transdc_resp-reg_receiver"/>
</dbReference>
<comment type="caution">
    <text evidence="5">The sequence shown here is derived from an EMBL/GenBank/DDBJ whole genome shotgun (WGS) entry which is preliminary data.</text>
</comment>
<protein>
    <submittedName>
        <fullName evidence="5">Response regulator transcription factor</fullName>
    </submittedName>
</protein>
<dbReference type="InterPro" id="IPR011006">
    <property type="entry name" value="CheY-like_superfamily"/>
</dbReference>
<dbReference type="Gene3D" id="3.40.50.2300">
    <property type="match status" value="1"/>
</dbReference>
<dbReference type="InterPro" id="IPR007492">
    <property type="entry name" value="LytTR_DNA-bd_dom"/>
</dbReference>
<dbReference type="SUPFAM" id="SSF52172">
    <property type="entry name" value="CheY-like"/>
    <property type="match status" value="1"/>
</dbReference>